<accession>A0A1X1YBS5</accession>
<evidence type="ECO:0000313" key="1">
    <source>
        <dbReference type="EMBL" id="ORW08529.1"/>
    </source>
</evidence>
<proteinExistence type="predicted"/>
<dbReference type="EMBL" id="LQPG01000035">
    <property type="protein sequence ID" value="ORW08529.1"/>
    <property type="molecule type" value="Genomic_DNA"/>
</dbReference>
<dbReference type="AlphaFoldDB" id="A0A1X1YBS5"/>
<dbReference type="RefSeq" id="WP_085266170.1">
    <property type="nucleotide sequence ID" value="NZ_LQPG01000035.1"/>
</dbReference>
<gene>
    <name evidence="1" type="ORF">AWC16_19215</name>
</gene>
<sequence>MVRTDRGVGNVHQTLQEVLAGVDEIEAADAARRNAFDQAVGMYIDDVVTPEVGVSVWRGRVLEIQIADAFCQRDVVEMRNVLNGVIINAFAAWHSHYLELLEANGVEV</sequence>
<dbReference type="OrthoDB" id="4740200at2"/>
<evidence type="ECO:0000313" key="2">
    <source>
        <dbReference type="Proteomes" id="UP000193866"/>
    </source>
</evidence>
<name>A0A1X1YBS5_9MYCO</name>
<dbReference type="STRING" id="1108812.AWC16_19215"/>
<reference evidence="1 2" key="1">
    <citation type="submission" date="2016-01" db="EMBL/GenBank/DDBJ databases">
        <title>The new phylogeny of the genus Mycobacterium.</title>
        <authorList>
            <person name="Tarcisio F."/>
            <person name="Conor M."/>
            <person name="Antonella G."/>
            <person name="Elisabetta G."/>
            <person name="Giulia F.S."/>
            <person name="Sara T."/>
            <person name="Anna F."/>
            <person name="Clotilde B."/>
            <person name="Roberto B."/>
            <person name="Veronica D.S."/>
            <person name="Fabio R."/>
            <person name="Monica P."/>
            <person name="Olivier J."/>
            <person name="Enrico T."/>
            <person name="Nicola S."/>
        </authorList>
    </citation>
    <scope>NUCLEOTIDE SEQUENCE [LARGE SCALE GENOMIC DNA]</scope>
    <source>
        <strain evidence="1 2">DSM 45394</strain>
    </source>
</reference>
<comment type="caution">
    <text evidence="1">The sequence shown here is derived from an EMBL/GenBank/DDBJ whole genome shotgun (WGS) entry which is preliminary data.</text>
</comment>
<protein>
    <submittedName>
        <fullName evidence="1">Uncharacterized protein</fullName>
    </submittedName>
</protein>
<dbReference type="Proteomes" id="UP000193866">
    <property type="component" value="Unassembled WGS sequence"/>
</dbReference>
<organism evidence="1 2">
    <name type="scientific">Mycolicibacter longobardus</name>
    <dbReference type="NCBI Taxonomy" id="1108812"/>
    <lineage>
        <taxon>Bacteria</taxon>
        <taxon>Bacillati</taxon>
        <taxon>Actinomycetota</taxon>
        <taxon>Actinomycetes</taxon>
        <taxon>Mycobacteriales</taxon>
        <taxon>Mycobacteriaceae</taxon>
        <taxon>Mycolicibacter</taxon>
    </lineage>
</organism>
<keyword evidence="2" id="KW-1185">Reference proteome</keyword>